<evidence type="ECO:0000259" key="3">
    <source>
        <dbReference type="Pfam" id="PF17678"/>
    </source>
</evidence>
<dbReference type="InterPro" id="IPR041371">
    <property type="entry name" value="GH92_N"/>
</dbReference>
<dbReference type="Gene3D" id="2.70.98.10">
    <property type="match status" value="1"/>
</dbReference>
<dbReference type="Gene3D" id="1.20.1610.10">
    <property type="entry name" value="alpha-1,2-mannosidases domains"/>
    <property type="match status" value="1"/>
</dbReference>
<dbReference type="InterPro" id="IPR012939">
    <property type="entry name" value="Glyco_hydro_92"/>
</dbReference>
<dbReference type="Gene3D" id="1.20.1050.60">
    <property type="entry name" value="alpha-1,2-mannosidase"/>
    <property type="match status" value="1"/>
</dbReference>
<feature type="domain" description="Glycosyl hydrolase family 92 N-terminal" evidence="3">
    <location>
        <begin position="25"/>
        <end position="271"/>
    </location>
</feature>
<dbReference type="NCBIfam" id="TIGR01180">
    <property type="entry name" value="aman2_put"/>
    <property type="match status" value="1"/>
</dbReference>
<gene>
    <name evidence="4" type="ORF">GcC1_116015</name>
</gene>
<dbReference type="Gene3D" id="3.30.2080.10">
    <property type="entry name" value="GH92 mannosidase domain"/>
    <property type="match status" value="1"/>
</dbReference>
<dbReference type="GO" id="GO:0005634">
    <property type="term" value="C:nucleus"/>
    <property type="evidence" value="ECO:0007669"/>
    <property type="project" value="TreeGrafter"/>
</dbReference>
<dbReference type="InterPro" id="IPR005887">
    <property type="entry name" value="GH92_a_mannosidase_put"/>
</dbReference>
<dbReference type="PANTHER" id="PTHR12143">
    <property type="entry name" value="PEPTIDE N-GLYCANASE PNGASE -RELATED"/>
    <property type="match status" value="1"/>
</dbReference>
<accession>A0A420I7S2</accession>
<dbReference type="GO" id="GO:0016798">
    <property type="term" value="F:hydrolase activity, acting on glycosyl bonds"/>
    <property type="evidence" value="ECO:0007669"/>
    <property type="project" value="UniProtKB-KW"/>
</dbReference>
<dbReference type="SUPFAM" id="SSF48208">
    <property type="entry name" value="Six-hairpin glycosidases"/>
    <property type="match status" value="1"/>
</dbReference>
<evidence type="ECO:0000313" key="5">
    <source>
        <dbReference type="Proteomes" id="UP000285405"/>
    </source>
</evidence>
<dbReference type="GO" id="GO:0005975">
    <property type="term" value="P:carbohydrate metabolic process"/>
    <property type="evidence" value="ECO:0007669"/>
    <property type="project" value="InterPro"/>
</dbReference>
<proteinExistence type="predicted"/>
<feature type="chain" id="PRO_5019547345" evidence="1">
    <location>
        <begin position="23"/>
        <end position="803"/>
    </location>
</feature>
<keyword evidence="4" id="KW-0326">Glycosidase</keyword>
<reference evidence="4 5" key="1">
    <citation type="journal article" date="2018" name="BMC Genomics">
        <title>Comparative genome analyses reveal sequence features reflecting distinct modes of host-adaptation between dicot and monocot powdery mildew.</title>
        <authorList>
            <person name="Wu Y."/>
            <person name="Ma X."/>
            <person name="Pan Z."/>
            <person name="Kale S.D."/>
            <person name="Song Y."/>
            <person name="King H."/>
            <person name="Zhang Q."/>
            <person name="Presley C."/>
            <person name="Deng X."/>
            <person name="Wei C.I."/>
            <person name="Xiao S."/>
        </authorList>
    </citation>
    <scope>NUCLEOTIDE SEQUENCE [LARGE SCALE GENOMIC DNA]</scope>
    <source>
        <strain evidence="4">UCSC1</strain>
    </source>
</reference>
<sequence length="803" mass="88757">MNRTKLLFLTLVVRSFSRTTDALSYVDPLIGSSKGGNVFPGATLPFGLAKPVADTNSPSNQGGFTFDDSKITGFSSMHDSGTGANPSLGNFALFPHTGCTGDDVNGCIYPKKSRAINFMKSSVKASPGYFALELESGVKAEMTAAQHASLFHFQFPQADSNLSPLILMDLTDLSDSRQDNGTISVDPESGRMTGSARFSPSFGVGNYMAYFCADFHGSKLRDSGIFVNSRASTDVHNLTISRSINGYPLPGGAFVRFSPGSSSVFVRVGVSFISSDRACSSAEKEIPNYNFDNLKSSAEDIWTEKMSPIKVDSAGVNSSHLKNFYSSIYRTMINPQNLTGENPLWKSDEPYFDSFYCIWDLFRSQMPFLTIIDPETLAQQIRSLIDIYRHEGYLPDCRMSLCKGLTQGGSNADVVLADAYIKNITDGINWEIGYEAVVKDAEIEPFNWCCEGRGGLDSWKNLGYIPVQDFDYKGFGTMTRSITRTLEYSYNDFTIATLGNAMGGRIDDVKKYTHRSGNWQNLFKYDQGSLIKKVDKKTNHTTITDTGFFGFFQPRNLNGTFSFQDPLSCSNIDENPTACSLQNTGSETYESSIWEYSFYVPHDHATLITKLGGPASFVKRLDYLHNNKISYIGNEPSFLTVFQYHYAGRPALSAKRSHFYIPEFFKNTPDGLPGNDDGGAMGSFVAFSMMGLFPNPGQNVYLITPPFFKSVSITSPKSGKTATIRNINFDPTYTNIFIQSATLNGENYTKNWIDHTFFTEGKELVLTLGSKESSWGTEVKDLPPSVGIYQGFENIFTNSTSTN</sequence>
<keyword evidence="4" id="KW-0378">Hydrolase</keyword>
<dbReference type="FunFam" id="1.20.1610.10:FF:000002">
    <property type="entry name" value="Alpha-1,2-mannosidase family protein"/>
    <property type="match status" value="1"/>
</dbReference>
<dbReference type="GO" id="GO:0030246">
    <property type="term" value="F:carbohydrate binding"/>
    <property type="evidence" value="ECO:0007669"/>
    <property type="project" value="InterPro"/>
</dbReference>
<dbReference type="EMBL" id="MCBR01011620">
    <property type="protein sequence ID" value="RKF65767.1"/>
    <property type="molecule type" value="Genomic_DNA"/>
</dbReference>
<dbReference type="PANTHER" id="PTHR12143:SF25">
    <property type="entry name" value="FAMILY PROTEIN, PUTATIVE (AFU_ORTHOLOGUE AFUA_1G10790)-RELATED"/>
    <property type="match status" value="1"/>
</dbReference>
<dbReference type="AlphaFoldDB" id="A0A420I7S2"/>
<dbReference type="FunFam" id="1.20.1050.60:FF:000002">
    <property type="entry name" value="Glycosyl hydrolase family 92"/>
    <property type="match status" value="1"/>
</dbReference>
<dbReference type="GO" id="GO:0006516">
    <property type="term" value="P:glycoprotein catabolic process"/>
    <property type="evidence" value="ECO:0007669"/>
    <property type="project" value="TreeGrafter"/>
</dbReference>
<feature type="signal peptide" evidence="1">
    <location>
        <begin position="1"/>
        <end position="22"/>
    </location>
</feature>
<dbReference type="GO" id="GO:0000224">
    <property type="term" value="F:peptide-N4-(N-acetyl-beta-glucosaminyl)asparagine amidase activity"/>
    <property type="evidence" value="ECO:0007669"/>
    <property type="project" value="TreeGrafter"/>
</dbReference>
<feature type="domain" description="Glycosyl hydrolase family 92" evidence="2">
    <location>
        <begin position="278"/>
        <end position="769"/>
    </location>
</feature>
<comment type="caution">
    <text evidence="4">The sequence shown here is derived from an EMBL/GenBank/DDBJ whole genome shotgun (WGS) entry which is preliminary data.</text>
</comment>
<dbReference type="FunFam" id="2.70.98.10:FF:000010">
    <property type="entry name" value="Alpha-1,2-mannosidase family protein"/>
    <property type="match status" value="1"/>
</dbReference>
<dbReference type="FunFam" id="3.30.2080.10:FF:000001">
    <property type="entry name" value="Alpha-1,2-mannosidase subfamily"/>
    <property type="match status" value="1"/>
</dbReference>
<dbReference type="Pfam" id="PF17678">
    <property type="entry name" value="Glyco_hydro_92N"/>
    <property type="match status" value="1"/>
</dbReference>
<dbReference type="Proteomes" id="UP000285405">
    <property type="component" value="Unassembled WGS sequence"/>
</dbReference>
<dbReference type="InterPro" id="IPR050883">
    <property type="entry name" value="PNGase"/>
</dbReference>
<dbReference type="Pfam" id="PF07971">
    <property type="entry name" value="Glyco_hydro_92"/>
    <property type="match status" value="1"/>
</dbReference>
<protein>
    <submittedName>
        <fullName evidence="4">Putative secreted glycosidase</fullName>
    </submittedName>
</protein>
<evidence type="ECO:0000313" key="4">
    <source>
        <dbReference type="EMBL" id="RKF65767.1"/>
    </source>
</evidence>
<dbReference type="InterPro" id="IPR014718">
    <property type="entry name" value="GH-type_carb-bd"/>
</dbReference>
<evidence type="ECO:0000256" key="1">
    <source>
        <dbReference type="SAM" id="SignalP"/>
    </source>
</evidence>
<name>A0A420I7S2_9PEZI</name>
<dbReference type="OrthoDB" id="449263at2759"/>
<organism evidence="4 5">
    <name type="scientific">Golovinomyces cichoracearum</name>
    <dbReference type="NCBI Taxonomy" id="62708"/>
    <lineage>
        <taxon>Eukaryota</taxon>
        <taxon>Fungi</taxon>
        <taxon>Dikarya</taxon>
        <taxon>Ascomycota</taxon>
        <taxon>Pezizomycotina</taxon>
        <taxon>Leotiomycetes</taxon>
        <taxon>Erysiphales</taxon>
        <taxon>Erysiphaceae</taxon>
        <taxon>Golovinomyces</taxon>
    </lineage>
</organism>
<dbReference type="InterPro" id="IPR008928">
    <property type="entry name" value="6-hairpin_glycosidase_sf"/>
</dbReference>
<keyword evidence="1" id="KW-0732">Signal</keyword>
<evidence type="ECO:0000259" key="2">
    <source>
        <dbReference type="Pfam" id="PF07971"/>
    </source>
</evidence>
<dbReference type="GO" id="GO:0005829">
    <property type="term" value="C:cytosol"/>
    <property type="evidence" value="ECO:0007669"/>
    <property type="project" value="TreeGrafter"/>
</dbReference>